<protein>
    <recommendedName>
        <fullName evidence="3">Fibronectin type-III domain-containing protein</fullName>
    </recommendedName>
</protein>
<sequence length="79" mass="8878">MNLYTERLVGVKPLIQVLLFYCYPSVIVTFKYFSNNPSALLDGLLPFRLYQISVRADLQGLQGPFSPPILVQTSEAGKQ</sequence>
<dbReference type="InterPro" id="IPR013783">
    <property type="entry name" value="Ig-like_fold"/>
</dbReference>
<dbReference type="EMBL" id="JAIWYP010000002">
    <property type="protein sequence ID" value="KAH3875518.1"/>
    <property type="molecule type" value="Genomic_DNA"/>
</dbReference>
<dbReference type="Proteomes" id="UP000828390">
    <property type="component" value="Unassembled WGS sequence"/>
</dbReference>
<evidence type="ECO:0000313" key="1">
    <source>
        <dbReference type="EMBL" id="KAH3875518.1"/>
    </source>
</evidence>
<dbReference type="CDD" id="cd00063">
    <property type="entry name" value="FN3"/>
    <property type="match status" value="1"/>
</dbReference>
<reference evidence="1" key="1">
    <citation type="journal article" date="2019" name="bioRxiv">
        <title>The Genome of the Zebra Mussel, Dreissena polymorpha: A Resource for Invasive Species Research.</title>
        <authorList>
            <person name="McCartney M.A."/>
            <person name="Auch B."/>
            <person name="Kono T."/>
            <person name="Mallez S."/>
            <person name="Zhang Y."/>
            <person name="Obille A."/>
            <person name="Becker A."/>
            <person name="Abrahante J.E."/>
            <person name="Garbe J."/>
            <person name="Badalamenti J.P."/>
            <person name="Herman A."/>
            <person name="Mangelson H."/>
            <person name="Liachko I."/>
            <person name="Sullivan S."/>
            <person name="Sone E.D."/>
            <person name="Koren S."/>
            <person name="Silverstein K.A.T."/>
            <person name="Beckman K.B."/>
            <person name="Gohl D.M."/>
        </authorList>
    </citation>
    <scope>NUCLEOTIDE SEQUENCE</scope>
    <source>
        <strain evidence="1">Duluth1</strain>
        <tissue evidence="1">Whole animal</tissue>
    </source>
</reference>
<name>A0A9D4RQN4_DREPO</name>
<evidence type="ECO:0000313" key="2">
    <source>
        <dbReference type="Proteomes" id="UP000828390"/>
    </source>
</evidence>
<dbReference type="Gene3D" id="2.60.40.10">
    <property type="entry name" value="Immunoglobulins"/>
    <property type="match status" value="1"/>
</dbReference>
<reference evidence="1" key="2">
    <citation type="submission" date="2020-11" db="EMBL/GenBank/DDBJ databases">
        <authorList>
            <person name="McCartney M.A."/>
            <person name="Auch B."/>
            <person name="Kono T."/>
            <person name="Mallez S."/>
            <person name="Becker A."/>
            <person name="Gohl D.M."/>
            <person name="Silverstein K.A.T."/>
            <person name="Koren S."/>
            <person name="Bechman K.B."/>
            <person name="Herman A."/>
            <person name="Abrahante J.E."/>
            <person name="Garbe J."/>
        </authorList>
    </citation>
    <scope>NUCLEOTIDE SEQUENCE</scope>
    <source>
        <strain evidence="1">Duluth1</strain>
        <tissue evidence="1">Whole animal</tissue>
    </source>
</reference>
<dbReference type="InterPro" id="IPR003961">
    <property type="entry name" value="FN3_dom"/>
</dbReference>
<gene>
    <name evidence="1" type="ORF">DPMN_038786</name>
</gene>
<dbReference type="AlphaFoldDB" id="A0A9D4RQN4"/>
<evidence type="ECO:0008006" key="3">
    <source>
        <dbReference type="Google" id="ProtNLM"/>
    </source>
</evidence>
<comment type="caution">
    <text evidence="1">The sequence shown here is derived from an EMBL/GenBank/DDBJ whole genome shotgun (WGS) entry which is preliminary data.</text>
</comment>
<dbReference type="InterPro" id="IPR036116">
    <property type="entry name" value="FN3_sf"/>
</dbReference>
<organism evidence="1 2">
    <name type="scientific">Dreissena polymorpha</name>
    <name type="common">Zebra mussel</name>
    <name type="synonym">Mytilus polymorpha</name>
    <dbReference type="NCBI Taxonomy" id="45954"/>
    <lineage>
        <taxon>Eukaryota</taxon>
        <taxon>Metazoa</taxon>
        <taxon>Spiralia</taxon>
        <taxon>Lophotrochozoa</taxon>
        <taxon>Mollusca</taxon>
        <taxon>Bivalvia</taxon>
        <taxon>Autobranchia</taxon>
        <taxon>Heteroconchia</taxon>
        <taxon>Euheterodonta</taxon>
        <taxon>Imparidentia</taxon>
        <taxon>Neoheterodontei</taxon>
        <taxon>Myida</taxon>
        <taxon>Dreissenoidea</taxon>
        <taxon>Dreissenidae</taxon>
        <taxon>Dreissena</taxon>
    </lineage>
</organism>
<proteinExistence type="predicted"/>
<dbReference type="SUPFAM" id="SSF49265">
    <property type="entry name" value="Fibronectin type III"/>
    <property type="match status" value="1"/>
</dbReference>
<keyword evidence="2" id="KW-1185">Reference proteome</keyword>
<accession>A0A9D4RQN4</accession>